<feature type="transmembrane region" description="Helical" evidence="1">
    <location>
        <begin position="135"/>
        <end position="158"/>
    </location>
</feature>
<evidence type="ECO:0008006" key="4">
    <source>
        <dbReference type="Google" id="ProtNLM"/>
    </source>
</evidence>
<dbReference type="Proteomes" id="UP001215151">
    <property type="component" value="Unassembled WGS sequence"/>
</dbReference>
<dbReference type="GO" id="GO:0032153">
    <property type="term" value="C:cell division site"/>
    <property type="evidence" value="ECO:0007669"/>
    <property type="project" value="TreeGrafter"/>
</dbReference>
<keyword evidence="1" id="KW-0812">Transmembrane</keyword>
<dbReference type="PANTHER" id="PTHR28013">
    <property type="entry name" value="PROTEIN DCV1-RELATED"/>
    <property type="match status" value="1"/>
</dbReference>
<keyword evidence="1" id="KW-0472">Membrane</keyword>
<keyword evidence="1" id="KW-1133">Transmembrane helix</keyword>
<feature type="transmembrane region" description="Helical" evidence="1">
    <location>
        <begin position="199"/>
        <end position="220"/>
    </location>
</feature>
<evidence type="ECO:0000313" key="2">
    <source>
        <dbReference type="EMBL" id="KAJ8489412.1"/>
    </source>
</evidence>
<dbReference type="EMBL" id="JAPEVG010000049">
    <property type="protein sequence ID" value="KAJ8489412.1"/>
    <property type="molecule type" value="Genomic_DNA"/>
</dbReference>
<reference evidence="2" key="1">
    <citation type="submission" date="2022-11" db="EMBL/GenBank/DDBJ databases">
        <title>Genome Sequence of Cubamyces cubensis.</title>
        <authorList>
            <person name="Buettner E."/>
        </authorList>
    </citation>
    <scope>NUCLEOTIDE SEQUENCE</scope>
    <source>
        <strain evidence="2">MPL-01</strain>
    </source>
</reference>
<dbReference type="Gene3D" id="1.20.140.150">
    <property type="match status" value="1"/>
</dbReference>
<dbReference type="AlphaFoldDB" id="A0AAD7XED9"/>
<organism evidence="2 3">
    <name type="scientific">Trametes cubensis</name>
    <dbReference type="NCBI Taxonomy" id="1111947"/>
    <lineage>
        <taxon>Eukaryota</taxon>
        <taxon>Fungi</taxon>
        <taxon>Dikarya</taxon>
        <taxon>Basidiomycota</taxon>
        <taxon>Agaricomycotina</taxon>
        <taxon>Agaricomycetes</taxon>
        <taxon>Polyporales</taxon>
        <taxon>Polyporaceae</taxon>
        <taxon>Trametes</taxon>
    </lineage>
</organism>
<evidence type="ECO:0000313" key="3">
    <source>
        <dbReference type="Proteomes" id="UP001215151"/>
    </source>
</evidence>
<comment type="caution">
    <text evidence="2">The sequence shown here is derived from an EMBL/GenBank/DDBJ whole genome shotgun (WGS) entry which is preliminary data.</text>
</comment>
<keyword evidence="3" id="KW-1185">Reference proteome</keyword>
<dbReference type="PANTHER" id="PTHR28013:SF4">
    <property type="entry name" value="MARVEL DOMAIN-CONTAINING PROTEIN"/>
    <property type="match status" value="1"/>
</dbReference>
<name>A0AAD7XED9_9APHY</name>
<sequence length="244" mass="27030">MPRVFHIPGVIFLLCAFVLLFLTSISLPYLTAIDIARVKFKSGNPSVGPDTNAIHEIRFGTWANCWYENQGVRACSSADNAYTTTLFDAHRQDSVTIGASWTRGLAVHPVATGVTFIALLLSLSTHVTFTLLASLASFLAALLTLIAFAIDIALYAWVKHQMGKLDGVASNTDTAPGESPPLSLLLVMRHGWLTSERTAGFWMTFVSFLLLCFAGCTVCFGRRRDRMEGATSYKYSWKDRFRRY</sequence>
<dbReference type="InterPro" id="IPR051380">
    <property type="entry name" value="pH-response_reg_palI/RIM9"/>
</dbReference>
<dbReference type="GO" id="GO:0005886">
    <property type="term" value="C:plasma membrane"/>
    <property type="evidence" value="ECO:0007669"/>
    <property type="project" value="InterPro"/>
</dbReference>
<dbReference type="Pfam" id="PF06687">
    <property type="entry name" value="SUR7"/>
    <property type="match status" value="1"/>
</dbReference>
<protein>
    <recommendedName>
        <fullName evidence="4">Pali-domain-containing protein</fullName>
    </recommendedName>
</protein>
<feature type="transmembrane region" description="Helical" evidence="1">
    <location>
        <begin position="105"/>
        <end position="123"/>
    </location>
</feature>
<gene>
    <name evidence="2" type="ORF">ONZ51_g2960</name>
</gene>
<dbReference type="InterPro" id="IPR009571">
    <property type="entry name" value="SUR7/Rim9-like_fungi"/>
</dbReference>
<proteinExistence type="predicted"/>
<accession>A0AAD7XED9</accession>
<dbReference type="GO" id="GO:0035838">
    <property type="term" value="C:growing cell tip"/>
    <property type="evidence" value="ECO:0007669"/>
    <property type="project" value="TreeGrafter"/>
</dbReference>
<evidence type="ECO:0000256" key="1">
    <source>
        <dbReference type="SAM" id="Phobius"/>
    </source>
</evidence>